<reference evidence="2" key="1">
    <citation type="submission" date="2022-11" db="UniProtKB">
        <authorList>
            <consortium name="WormBaseParasite"/>
        </authorList>
    </citation>
    <scope>IDENTIFICATION</scope>
</reference>
<name>A0AC34GT18_9BILA</name>
<accession>A0AC34GT18</accession>
<sequence>MRLTSSPTSASVASRLYAGGQQRSSRRTSFSSEPDIMNSDNEIHSEMANLTDELSRISKQMAQMQEIQNATNEERSRLRTENALLQQRLVTLEEQQQLSEQRWKEKYEDEKRRLKDTIEKYEREKELDSYKIKMKLDELERENEGLKKKLHSTTEEVTKLQGKHRELQDELELALSHVEHLEGERDDIKHEFEAFKQKAQNEIDNSTELVEELTKETDALRRQPLRHGSLAEQIVDYEEEIAHLKDENKNLRIQNEELQSQILHDSVERGRVLLQGGLSLADELNTMDNVELMNALKEQELDNQKLRQYINGILMRVIAGQKCASESDFENDEYCPSVVSRSSLPSTISSSSTGSGDSSTSSFKNKFYSMLPEWPSFFKRPSSAPDEAS</sequence>
<dbReference type="WBParaSite" id="ES5_v2.g8007.t1">
    <property type="protein sequence ID" value="ES5_v2.g8007.t1"/>
    <property type="gene ID" value="ES5_v2.g8007"/>
</dbReference>
<dbReference type="Proteomes" id="UP000887579">
    <property type="component" value="Unplaced"/>
</dbReference>
<proteinExistence type="predicted"/>
<evidence type="ECO:0000313" key="2">
    <source>
        <dbReference type="WBParaSite" id="ES5_v2.g8007.t1"/>
    </source>
</evidence>
<evidence type="ECO:0000313" key="1">
    <source>
        <dbReference type="Proteomes" id="UP000887579"/>
    </source>
</evidence>
<organism evidence="1 2">
    <name type="scientific">Panagrolaimus sp. ES5</name>
    <dbReference type="NCBI Taxonomy" id="591445"/>
    <lineage>
        <taxon>Eukaryota</taxon>
        <taxon>Metazoa</taxon>
        <taxon>Ecdysozoa</taxon>
        <taxon>Nematoda</taxon>
        <taxon>Chromadorea</taxon>
        <taxon>Rhabditida</taxon>
        <taxon>Tylenchina</taxon>
        <taxon>Panagrolaimomorpha</taxon>
        <taxon>Panagrolaimoidea</taxon>
        <taxon>Panagrolaimidae</taxon>
        <taxon>Panagrolaimus</taxon>
    </lineage>
</organism>
<protein>
    <submittedName>
        <fullName evidence="2">FIP-RBD domain-containing protein</fullName>
    </submittedName>
</protein>